<keyword evidence="2" id="KW-0482">Metalloprotease</keyword>
<sequence length="137" mass="13948">MSHTGGNLSDMAVKGTKIPNDAGVQNTIPSVPAPDQIHDAAPTNNPVGSRPDQASASGAFDAARSTTDSGMTGEVTTGTGDALPASIESKRLDFDASQHAPAGHGKSRDTKQTQHKEDFSRLAAPGEGANDAPGDTR</sequence>
<keyword evidence="2" id="KW-0378">Hydrolase</keyword>
<comment type="caution">
    <text evidence="2">The sequence shown here is derived from an EMBL/GenBank/DDBJ whole genome shotgun (WGS) entry which is preliminary data.</text>
</comment>
<protein>
    <submittedName>
        <fullName evidence="2">Atp-dependent metalloprotease</fullName>
    </submittedName>
</protein>
<evidence type="ECO:0000256" key="1">
    <source>
        <dbReference type="SAM" id="MobiDB-lite"/>
    </source>
</evidence>
<feature type="region of interest" description="Disordered" evidence="1">
    <location>
        <begin position="1"/>
        <end position="137"/>
    </location>
</feature>
<proteinExistence type="predicted"/>
<dbReference type="GO" id="GO:0008237">
    <property type="term" value="F:metallopeptidase activity"/>
    <property type="evidence" value="ECO:0007669"/>
    <property type="project" value="UniProtKB-KW"/>
</dbReference>
<dbReference type="OrthoDB" id="5416172at2759"/>
<dbReference type="GO" id="GO:0006508">
    <property type="term" value="P:proteolysis"/>
    <property type="evidence" value="ECO:0007669"/>
    <property type="project" value="UniProtKB-KW"/>
</dbReference>
<organism evidence="2 3">
    <name type="scientific">Diplodia corticola</name>
    <dbReference type="NCBI Taxonomy" id="236234"/>
    <lineage>
        <taxon>Eukaryota</taxon>
        <taxon>Fungi</taxon>
        <taxon>Dikarya</taxon>
        <taxon>Ascomycota</taxon>
        <taxon>Pezizomycotina</taxon>
        <taxon>Dothideomycetes</taxon>
        <taxon>Dothideomycetes incertae sedis</taxon>
        <taxon>Botryosphaeriales</taxon>
        <taxon>Botryosphaeriaceae</taxon>
        <taxon>Diplodia</taxon>
    </lineage>
</organism>
<dbReference type="Proteomes" id="UP000183809">
    <property type="component" value="Unassembled WGS sequence"/>
</dbReference>
<feature type="compositionally biased region" description="Polar residues" evidence="1">
    <location>
        <begin position="64"/>
        <end position="79"/>
    </location>
</feature>
<keyword evidence="3" id="KW-1185">Reference proteome</keyword>
<accession>A0A1J9SLU0</accession>
<reference evidence="2 3" key="1">
    <citation type="submission" date="2016-10" db="EMBL/GenBank/DDBJ databases">
        <title>Proteomics and genomics reveal pathogen-plant mechanisms compatible with a hemibiotrophic lifestyle of Diplodia corticola.</title>
        <authorList>
            <person name="Fernandes I."/>
            <person name="De Jonge R."/>
            <person name="Van De Peer Y."/>
            <person name="Devreese B."/>
            <person name="Alves A."/>
            <person name="Esteves A.C."/>
        </authorList>
    </citation>
    <scope>NUCLEOTIDE SEQUENCE [LARGE SCALE GENOMIC DNA]</scope>
    <source>
        <strain evidence="2 3">CBS 112549</strain>
    </source>
</reference>
<evidence type="ECO:0000313" key="2">
    <source>
        <dbReference type="EMBL" id="OJD40692.1"/>
    </source>
</evidence>
<dbReference type="AlphaFoldDB" id="A0A1J9SLU0"/>
<dbReference type="RefSeq" id="XP_020135535.1">
    <property type="nucleotide sequence ID" value="XM_020269594.1"/>
</dbReference>
<dbReference type="EMBL" id="MNUE01000001">
    <property type="protein sequence ID" value="OJD40692.1"/>
    <property type="molecule type" value="Genomic_DNA"/>
</dbReference>
<feature type="compositionally biased region" description="Basic and acidic residues" evidence="1">
    <location>
        <begin position="106"/>
        <end position="120"/>
    </location>
</feature>
<evidence type="ECO:0000313" key="3">
    <source>
        <dbReference type="Proteomes" id="UP000183809"/>
    </source>
</evidence>
<gene>
    <name evidence="2" type="ORF">BKCO1_1000220</name>
</gene>
<feature type="compositionally biased region" description="Polar residues" evidence="1">
    <location>
        <begin position="42"/>
        <end position="56"/>
    </location>
</feature>
<keyword evidence="2" id="KW-0645">Protease</keyword>
<name>A0A1J9SLU0_9PEZI</name>
<dbReference type="GeneID" id="31009853"/>